<dbReference type="Proteomes" id="UP001139104">
    <property type="component" value="Unassembled WGS sequence"/>
</dbReference>
<dbReference type="EMBL" id="JAIVFP010000001">
    <property type="protein sequence ID" value="MCI4683398.1"/>
    <property type="molecule type" value="Genomic_DNA"/>
</dbReference>
<proteinExistence type="predicted"/>
<evidence type="ECO:0000256" key="8">
    <source>
        <dbReference type="SAM" id="Phobius"/>
    </source>
</evidence>
<dbReference type="InterPro" id="IPR020846">
    <property type="entry name" value="MFS_dom"/>
</dbReference>
<dbReference type="InterPro" id="IPR036259">
    <property type="entry name" value="MFS_trans_sf"/>
</dbReference>
<comment type="caution">
    <text evidence="10">The sequence shown here is derived from an EMBL/GenBank/DDBJ whole genome shotgun (WGS) entry which is preliminary data.</text>
</comment>
<dbReference type="InterPro" id="IPR005829">
    <property type="entry name" value="Sugar_transporter_CS"/>
</dbReference>
<dbReference type="InterPro" id="IPR011701">
    <property type="entry name" value="MFS"/>
</dbReference>
<organism evidence="10 11">
    <name type="scientific">Candidatus Rhodoblastus alkanivorans</name>
    <dbReference type="NCBI Taxonomy" id="2954117"/>
    <lineage>
        <taxon>Bacteria</taxon>
        <taxon>Pseudomonadati</taxon>
        <taxon>Pseudomonadota</taxon>
        <taxon>Alphaproteobacteria</taxon>
        <taxon>Hyphomicrobiales</taxon>
        <taxon>Rhodoblastaceae</taxon>
        <taxon>Rhodoblastus</taxon>
    </lineage>
</organism>
<feature type="transmembrane region" description="Helical" evidence="8">
    <location>
        <begin position="100"/>
        <end position="119"/>
    </location>
</feature>
<evidence type="ECO:0000256" key="7">
    <source>
        <dbReference type="SAM" id="MobiDB-lite"/>
    </source>
</evidence>
<feature type="transmembrane region" description="Helical" evidence="8">
    <location>
        <begin position="211"/>
        <end position="231"/>
    </location>
</feature>
<evidence type="ECO:0000313" key="11">
    <source>
        <dbReference type="Proteomes" id="UP001139104"/>
    </source>
</evidence>
<dbReference type="InterPro" id="IPR050171">
    <property type="entry name" value="MFS_Transporters"/>
</dbReference>
<keyword evidence="2" id="KW-0813">Transport</keyword>
<evidence type="ECO:0000256" key="1">
    <source>
        <dbReference type="ARBA" id="ARBA00004651"/>
    </source>
</evidence>
<accession>A0ABS9Z6U9</accession>
<dbReference type="Pfam" id="PF07690">
    <property type="entry name" value="MFS_1"/>
    <property type="match status" value="1"/>
</dbReference>
<evidence type="ECO:0000313" key="10">
    <source>
        <dbReference type="EMBL" id="MCI4683398.1"/>
    </source>
</evidence>
<gene>
    <name evidence="10" type="ORF">K2U94_11575</name>
</gene>
<feature type="transmembrane region" description="Helical" evidence="8">
    <location>
        <begin position="332"/>
        <end position="355"/>
    </location>
</feature>
<feature type="transmembrane region" description="Helical" evidence="8">
    <location>
        <begin position="131"/>
        <end position="150"/>
    </location>
</feature>
<feature type="transmembrane region" description="Helical" evidence="8">
    <location>
        <begin position="162"/>
        <end position="181"/>
    </location>
</feature>
<dbReference type="PROSITE" id="PS50850">
    <property type="entry name" value="MFS"/>
    <property type="match status" value="1"/>
</dbReference>
<comment type="subcellular location">
    <subcellularLocation>
        <location evidence="1">Cell membrane</location>
        <topology evidence="1">Multi-pass membrane protein</topology>
    </subcellularLocation>
</comment>
<feature type="transmembrane region" description="Helical" evidence="8">
    <location>
        <begin position="12"/>
        <end position="33"/>
    </location>
</feature>
<feature type="transmembrane region" description="Helical" evidence="8">
    <location>
        <begin position="273"/>
        <end position="291"/>
    </location>
</feature>
<evidence type="ECO:0000256" key="2">
    <source>
        <dbReference type="ARBA" id="ARBA00022448"/>
    </source>
</evidence>
<evidence type="ECO:0000256" key="5">
    <source>
        <dbReference type="ARBA" id="ARBA00022989"/>
    </source>
</evidence>
<dbReference type="CDD" id="cd17472">
    <property type="entry name" value="MFS_YajR_like"/>
    <property type="match status" value="1"/>
</dbReference>
<dbReference type="PROSITE" id="PS00216">
    <property type="entry name" value="SUGAR_TRANSPORT_1"/>
    <property type="match status" value="1"/>
</dbReference>
<dbReference type="RefSeq" id="WP_243067353.1">
    <property type="nucleotide sequence ID" value="NZ_JAIVFK010000038.1"/>
</dbReference>
<feature type="region of interest" description="Disordered" evidence="7">
    <location>
        <begin position="383"/>
        <end position="402"/>
    </location>
</feature>
<feature type="transmembrane region" description="Helical" evidence="8">
    <location>
        <begin position="243"/>
        <end position="264"/>
    </location>
</feature>
<dbReference type="Gene3D" id="1.20.1250.20">
    <property type="entry name" value="MFS general substrate transporter like domains"/>
    <property type="match status" value="1"/>
</dbReference>
<evidence type="ECO:0000256" key="6">
    <source>
        <dbReference type="ARBA" id="ARBA00023136"/>
    </source>
</evidence>
<dbReference type="PANTHER" id="PTHR23517:SF2">
    <property type="entry name" value="MULTIDRUG RESISTANCE PROTEIN MDTH"/>
    <property type="match status" value="1"/>
</dbReference>
<feature type="transmembrane region" description="Helical" evidence="8">
    <location>
        <begin position="75"/>
        <end position="94"/>
    </location>
</feature>
<feature type="transmembrane region" description="Helical" evidence="8">
    <location>
        <begin position="361"/>
        <end position="381"/>
    </location>
</feature>
<evidence type="ECO:0000259" key="9">
    <source>
        <dbReference type="PROSITE" id="PS50850"/>
    </source>
</evidence>
<reference evidence="10" key="1">
    <citation type="journal article" date="2022" name="ISME J.">
        <title>Identification of active gaseous-alkane degraders at natural gas seeps.</title>
        <authorList>
            <person name="Farhan Ul Haque M."/>
            <person name="Hernandez M."/>
            <person name="Crombie A.T."/>
            <person name="Murrell J.C."/>
        </authorList>
    </citation>
    <scope>NUCLEOTIDE SEQUENCE</scope>
    <source>
        <strain evidence="10">PC2</strain>
    </source>
</reference>
<sequence>MNKTEFRATISLAAVFAARLLGLFMIYPIFMHYARGLSGANARTIGLALGAYGLTQGLLQIPLGLLSDHIGRKKVIVGGLVVFGLGSVVAALSTSIGGVLLGRILQGAGAVGSSILAMVADLTREETRTRAMAVVGITIGFSFAIAVLVGPPLAAVAGLSGMFWLTAVFALVGIAIMLLLAPTPDHAVPRGVNWPTFQQVLHDGELLRLDFAVFTLHAILTASFLVIPSVLDHALRLNVGSEWKFYLPVMIVAMALMVPAIIVAETRGRMKEVFVAAVAAITASLVALAAAPSSGAAAVIALTVFFTAFNAMEAMLPSLVTKFAPASAKGAATGVYSSAQFIGIFVGGAAGGWMLATTGAFGVFAMTIALALIWLAVAAGMRGPAPRQKSRTGAVQAGVEKA</sequence>
<dbReference type="SUPFAM" id="SSF103473">
    <property type="entry name" value="MFS general substrate transporter"/>
    <property type="match status" value="1"/>
</dbReference>
<protein>
    <submittedName>
        <fullName evidence="10">MFS transporter</fullName>
    </submittedName>
</protein>
<keyword evidence="5 8" id="KW-1133">Transmembrane helix</keyword>
<evidence type="ECO:0000256" key="3">
    <source>
        <dbReference type="ARBA" id="ARBA00022475"/>
    </source>
</evidence>
<keyword evidence="3" id="KW-1003">Cell membrane</keyword>
<keyword evidence="6 8" id="KW-0472">Membrane</keyword>
<name>A0ABS9Z6U9_9HYPH</name>
<dbReference type="PANTHER" id="PTHR23517">
    <property type="entry name" value="RESISTANCE PROTEIN MDTM, PUTATIVE-RELATED-RELATED"/>
    <property type="match status" value="1"/>
</dbReference>
<feature type="transmembrane region" description="Helical" evidence="8">
    <location>
        <begin position="297"/>
        <end position="320"/>
    </location>
</feature>
<feature type="transmembrane region" description="Helical" evidence="8">
    <location>
        <begin position="45"/>
        <end position="63"/>
    </location>
</feature>
<evidence type="ECO:0000256" key="4">
    <source>
        <dbReference type="ARBA" id="ARBA00022692"/>
    </source>
</evidence>
<keyword evidence="4 8" id="KW-0812">Transmembrane</keyword>
<feature type="domain" description="Major facilitator superfamily (MFS) profile" evidence="9">
    <location>
        <begin position="8"/>
        <end position="386"/>
    </location>
</feature>
<keyword evidence="11" id="KW-1185">Reference proteome</keyword>